<dbReference type="PROSITE" id="PS50011">
    <property type="entry name" value="PROTEIN_KINASE_DOM"/>
    <property type="match status" value="1"/>
</dbReference>
<dbReference type="OrthoDB" id="784063at2759"/>
<gene>
    <name evidence="2" type="ORF">GIB67_008699</name>
</gene>
<dbReference type="Gene3D" id="3.30.200.20">
    <property type="entry name" value="Phosphorylase Kinase, domain 1"/>
    <property type="match status" value="1"/>
</dbReference>
<comment type="caution">
    <text evidence="2">The sequence shown here is derived from an EMBL/GenBank/DDBJ whole genome shotgun (WGS) entry which is preliminary data.</text>
</comment>
<feature type="domain" description="Protein kinase" evidence="1">
    <location>
        <begin position="91"/>
        <end position="178"/>
    </location>
</feature>
<evidence type="ECO:0000313" key="2">
    <source>
        <dbReference type="EMBL" id="KAF6149978.1"/>
    </source>
</evidence>
<dbReference type="SUPFAM" id="SSF56112">
    <property type="entry name" value="Protein kinase-like (PK-like)"/>
    <property type="match status" value="1"/>
</dbReference>
<sequence>MVSQLSTSLSGIDRNIREAHVFSTTDGYSLDVLMVDEWPAEDTDGLLKAVEKAVTTSERLWSASSPSNFGIKKVLCIRPRFGNLEIDKRKLNVGEKVAFGSCGDLYRRVYLGQDFAIKILKSKHVNEASEEEFSQELTILRWMIVKGEDIVRRLDLISPYGIYIQLTEKEGNRSKIVV</sequence>
<keyword evidence="3" id="KW-1185">Reference proteome</keyword>
<organism evidence="2 3">
    <name type="scientific">Kingdonia uniflora</name>
    <dbReference type="NCBI Taxonomy" id="39325"/>
    <lineage>
        <taxon>Eukaryota</taxon>
        <taxon>Viridiplantae</taxon>
        <taxon>Streptophyta</taxon>
        <taxon>Embryophyta</taxon>
        <taxon>Tracheophyta</taxon>
        <taxon>Spermatophyta</taxon>
        <taxon>Magnoliopsida</taxon>
        <taxon>Ranunculales</taxon>
        <taxon>Circaeasteraceae</taxon>
        <taxon>Kingdonia</taxon>
    </lineage>
</organism>
<dbReference type="AlphaFoldDB" id="A0A7J7M5D5"/>
<proteinExistence type="predicted"/>
<evidence type="ECO:0000313" key="3">
    <source>
        <dbReference type="Proteomes" id="UP000541444"/>
    </source>
</evidence>
<evidence type="ECO:0000259" key="1">
    <source>
        <dbReference type="PROSITE" id="PS50011"/>
    </source>
</evidence>
<dbReference type="GO" id="GO:0005524">
    <property type="term" value="F:ATP binding"/>
    <property type="evidence" value="ECO:0007669"/>
    <property type="project" value="InterPro"/>
</dbReference>
<accession>A0A7J7M5D5</accession>
<name>A0A7J7M5D5_9MAGN</name>
<dbReference type="InterPro" id="IPR000719">
    <property type="entry name" value="Prot_kinase_dom"/>
</dbReference>
<dbReference type="EMBL" id="JACGCM010001775">
    <property type="protein sequence ID" value="KAF6149978.1"/>
    <property type="molecule type" value="Genomic_DNA"/>
</dbReference>
<reference evidence="2 3" key="1">
    <citation type="journal article" date="2020" name="IScience">
        <title>Genome Sequencing of the Endangered Kingdonia uniflora (Circaeasteraceae, Ranunculales) Reveals Potential Mechanisms of Evolutionary Specialization.</title>
        <authorList>
            <person name="Sun Y."/>
            <person name="Deng T."/>
            <person name="Zhang A."/>
            <person name="Moore M.J."/>
            <person name="Landis J.B."/>
            <person name="Lin N."/>
            <person name="Zhang H."/>
            <person name="Zhang X."/>
            <person name="Huang J."/>
            <person name="Zhang X."/>
            <person name="Sun H."/>
            <person name="Wang H."/>
        </authorList>
    </citation>
    <scope>NUCLEOTIDE SEQUENCE [LARGE SCALE GENOMIC DNA]</scope>
    <source>
        <strain evidence="2">TB1705</strain>
        <tissue evidence="2">Leaf</tissue>
    </source>
</reference>
<dbReference type="Proteomes" id="UP000541444">
    <property type="component" value="Unassembled WGS sequence"/>
</dbReference>
<dbReference type="InterPro" id="IPR011009">
    <property type="entry name" value="Kinase-like_dom_sf"/>
</dbReference>
<dbReference type="GO" id="GO:0004672">
    <property type="term" value="F:protein kinase activity"/>
    <property type="evidence" value="ECO:0007669"/>
    <property type="project" value="InterPro"/>
</dbReference>
<protein>
    <recommendedName>
        <fullName evidence="1">Protein kinase domain-containing protein</fullName>
    </recommendedName>
</protein>